<dbReference type="Proteomes" id="UP001162131">
    <property type="component" value="Unassembled WGS sequence"/>
</dbReference>
<proteinExistence type="predicted"/>
<dbReference type="EMBL" id="CAJZBQ010000008">
    <property type="protein sequence ID" value="CAG9312634.1"/>
    <property type="molecule type" value="Genomic_DNA"/>
</dbReference>
<keyword evidence="3" id="KW-1185">Reference proteome</keyword>
<sequence>MSKGMPSYDFRNYLFKAGLLNYSDFPKIYEDPSNPNSLIISLTSHLQDIFNSDFNDIAENIYSGWVQNQKECAARKIVFMKRRISVRECNTSFGIWKKISQNFELEQQFKKMKEYIVRLLKENKNLQQNQRKPRNSEPEIHQSYFQKKAAMSLLESSSKQVSSSVFKEFPTTGSLDLNIISDKDKEKSELFTRLYEEAAKKREVLEKVQEQFKDKDLVECTFKPDIYSNTQPNISVFERLQMSDKKLKEDFYKLKREEKELSECTFKPRVNSIRSSKSEHSFEKLYKDAEVQRQKQRTKEIIEKDKELENCTFKPSVSVMSRKSEDEPPIYIKLYNSYQDHQKEQRKKELEKKIEEEKNHPFTPKLMTPKRESSGTPVHERLYSEKEKREEKLKKQREEQEKEFEKARHGSVPRGESDEVPRYENLYQNFKEIQDKKVVLKEKFMKDAGISFKPDMTKSNNSFQANSRRSSRPQTPSKQIDQGNKSSESGRNEEREPYSK</sequence>
<feature type="compositionally biased region" description="Basic and acidic residues" evidence="1">
    <location>
        <begin position="369"/>
        <end position="408"/>
    </location>
</feature>
<comment type="caution">
    <text evidence="2">The sequence shown here is derived from an EMBL/GenBank/DDBJ whole genome shotgun (WGS) entry which is preliminary data.</text>
</comment>
<accession>A0AAU9IC94</accession>
<dbReference type="PANTHER" id="PTHR37028:SF4">
    <property type="entry name" value="ALMS MOTIF DOMAIN-CONTAINING PROTEIN"/>
    <property type="match status" value="1"/>
</dbReference>
<dbReference type="PANTHER" id="PTHR37028">
    <property type="entry name" value="UNNAMED PRODUCT-RELATED"/>
    <property type="match status" value="1"/>
</dbReference>
<evidence type="ECO:0000256" key="1">
    <source>
        <dbReference type="SAM" id="MobiDB-lite"/>
    </source>
</evidence>
<reference evidence="2" key="1">
    <citation type="submission" date="2021-09" db="EMBL/GenBank/DDBJ databases">
        <authorList>
            <consortium name="AG Swart"/>
            <person name="Singh M."/>
            <person name="Singh A."/>
            <person name="Seah K."/>
            <person name="Emmerich C."/>
        </authorList>
    </citation>
    <scope>NUCLEOTIDE SEQUENCE</scope>
    <source>
        <strain evidence="2">ATCC30299</strain>
    </source>
</reference>
<feature type="region of interest" description="Disordered" evidence="1">
    <location>
        <begin position="339"/>
        <end position="423"/>
    </location>
</feature>
<organism evidence="2 3">
    <name type="scientific">Blepharisma stoltei</name>
    <dbReference type="NCBI Taxonomy" id="1481888"/>
    <lineage>
        <taxon>Eukaryota</taxon>
        <taxon>Sar</taxon>
        <taxon>Alveolata</taxon>
        <taxon>Ciliophora</taxon>
        <taxon>Postciliodesmatophora</taxon>
        <taxon>Heterotrichea</taxon>
        <taxon>Heterotrichida</taxon>
        <taxon>Blepharismidae</taxon>
        <taxon>Blepharisma</taxon>
    </lineage>
</organism>
<evidence type="ECO:0000313" key="2">
    <source>
        <dbReference type="EMBL" id="CAG9312634.1"/>
    </source>
</evidence>
<name>A0AAU9IC94_9CILI</name>
<evidence type="ECO:0000313" key="3">
    <source>
        <dbReference type="Proteomes" id="UP001162131"/>
    </source>
</evidence>
<feature type="compositionally biased region" description="Basic and acidic residues" evidence="1">
    <location>
        <begin position="488"/>
        <end position="500"/>
    </location>
</feature>
<feature type="region of interest" description="Disordered" evidence="1">
    <location>
        <begin position="447"/>
        <end position="500"/>
    </location>
</feature>
<dbReference type="AlphaFoldDB" id="A0AAU9IC94"/>
<feature type="compositionally biased region" description="Basic and acidic residues" evidence="1">
    <location>
        <begin position="340"/>
        <end position="360"/>
    </location>
</feature>
<gene>
    <name evidence="2" type="ORF">BSTOLATCC_MIC7161</name>
</gene>
<protein>
    <submittedName>
        <fullName evidence="2">Uncharacterized protein</fullName>
    </submittedName>
</protein>
<feature type="compositionally biased region" description="Polar residues" evidence="1">
    <location>
        <begin position="457"/>
        <end position="487"/>
    </location>
</feature>